<keyword evidence="3" id="KW-1185">Reference proteome</keyword>
<dbReference type="EMBL" id="QRDW01000007">
    <property type="protein sequence ID" value="RED48636.1"/>
    <property type="molecule type" value="Genomic_DNA"/>
</dbReference>
<dbReference type="AlphaFoldDB" id="A0A3D9HI50"/>
<feature type="transmembrane region" description="Helical" evidence="1">
    <location>
        <begin position="136"/>
        <end position="159"/>
    </location>
</feature>
<dbReference type="PANTHER" id="PTHR37422">
    <property type="entry name" value="TEICHURONIC ACID BIOSYNTHESIS PROTEIN TUAE"/>
    <property type="match status" value="1"/>
</dbReference>
<feature type="transmembrane region" description="Helical" evidence="1">
    <location>
        <begin position="230"/>
        <end position="249"/>
    </location>
</feature>
<comment type="caution">
    <text evidence="2">The sequence shown here is derived from an EMBL/GenBank/DDBJ whole genome shotgun (WGS) entry which is preliminary data.</text>
</comment>
<feature type="transmembrane region" description="Helical" evidence="1">
    <location>
        <begin position="258"/>
        <end position="278"/>
    </location>
</feature>
<feature type="transmembrane region" description="Helical" evidence="1">
    <location>
        <begin position="179"/>
        <end position="197"/>
    </location>
</feature>
<evidence type="ECO:0000256" key="1">
    <source>
        <dbReference type="SAM" id="Phobius"/>
    </source>
</evidence>
<keyword evidence="1" id="KW-0812">Transmembrane</keyword>
<keyword evidence="1" id="KW-0472">Membrane</keyword>
<organism evidence="2 3">
    <name type="scientific">Aestuariispira insulae</name>
    <dbReference type="NCBI Taxonomy" id="1461337"/>
    <lineage>
        <taxon>Bacteria</taxon>
        <taxon>Pseudomonadati</taxon>
        <taxon>Pseudomonadota</taxon>
        <taxon>Alphaproteobacteria</taxon>
        <taxon>Rhodospirillales</taxon>
        <taxon>Kiloniellaceae</taxon>
        <taxon>Aestuariispira</taxon>
    </lineage>
</organism>
<feature type="transmembrane region" description="Helical" evidence="1">
    <location>
        <begin position="107"/>
        <end position="124"/>
    </location>
</feature>
<feature type="transmembrane region" description="Helical" evidence="1">
    <location>
        <begin position="391"/>
        <end position="410"/>
    </location>
</feature>
<evidence type="ECO:0000313" key="3">
    <source>
        <dbReference type="Proteomes" id="UP000256845"/>
    </source>
</evidence>
<dbReference type="GO" id="GO:0016020">
    <property type="term" value="C:membrane"/>
    <property type="evidence" value="ECO:0007669"/>
    <property type="project" value="UniProtKB-SubCell"/>
</dbReference>
<accession>A0A3D9HI50</accession>
<proteinExistence type="predicted"/>
<protein>
    <submittedName>
        <fullName evidence="2">O-antigen ligase</fullName>
    </submittedName>
</protein>
<reference evidence="2 3" key="1">
    <citation type="submission" date="2018-07" db="EMBL/GenBank/DDBJ databases">
        <title>Genomic Encyclopedia of Type Strains, Phase III (KMG-III): the genomes of soil and plant-associated and newly described type strains.</title>
        <authorList>
            <person name="Whitman W."/>
        </authorList>
    </citation>
    <scope>NUCLEOTIDE SEQUENCE [LARGE SCALE GENOMIC DNA]</scope>
    <source>
        <strain evidence="2 3">CECT 8488</strain>
    </source>
</reference>
<dbReference type="PANTHER" id="PTHR37422:SF23">
    <property type="entry name" value="TEICHURONIC ACID BIOSYNTHESIS PROTEIN TUAE"/>
    <property type="match status" value="1"/>
</dbReference>
<feature type="transmembrane region" description="Helical" evidence="1">
    <location>
        <begin position="33"/>
        <end position="62"/>
    </location>
</feature>
<keyword evidence="1" id="KW-1133">Transmembrane helix</keyword>
<keyword evidence="2" id="KW-0436">Ligase</keyword>
<feature type="transmembrane region" description="Helical" evidence="1">
    <location>
        <begin position="204"/>
        <end position="224"/>
    </location>
</feature>
<name>A0A3D9HI50_9PROT</name>
<gene>
    <name evidence="2" type="ORF">DFP90_107140</name>
</gene>
<sequence length="439" mass="47778">MAKLANRHVTITKNLGFDMNLPTVSARLSSLQAAFLGISIPFFVIGRSVMAVAIALSALILLYRFVQERGWQHWRSLVVSPHGLVLSAMLLWWLISSVVAYDPKNALGALAHSAGYIFLAAEVARQFASRQEMIGIFMRSLTVSALVIGGYIVAVAYVNPDFLGLLEALRGKELSFIRVFKPYASLVACTMPLLFWWGLRDRGAWRWLSLTTLPVAVLVIYYNGVEISRAAVIGALVGFVGPAACWLLVKLPGILQRTIVVAGFSAVSIGGLLFLQALPHMPFDGMRLPEIALPFPDLHRQVIWGFIYDLVVANPLLGVGIDCSNLLPSARAEITLNLVKKVETVQFIGSHPHNWVLEVLVETGVPGLVGAVAALVLLTRGILYDPRLGQARWAAVGVIFAFWISSLANFSIWTSWWQAGFAVLIGVALASRVPEKAGG</sequence>
<evidence type="ECO:0000313" key="2">
    <source>
        <dbReference type="EMBL" id="RED48636.1"/>
    </source>
</evidence>
<dbReference type="GO" id="GO:0016874">
    <property type="term" value="F:ligase activity"/>
    <property type="evidence" value="ECO:0007669"/>
    <property type="project" value="UniProtKB-KW"/>
</dbReference>
<dbReference type="InterPro" id="IPR051533">
    <property type="entry name" value="WaaL-like"/>
</dbReference>
<feature type="transmembrane region" description="Helical" evidence="1">
    <location>
        <begin position="74"/>
        <end position="95"/>
    </location>
</feature>
<feature type="transmembrane region" description="Helical" evidence="1">
    <location>
        <begin position="359"/>
        <end position="379"/>
    </location>
</feature>
<dbReference type="Proteomes" id="UP000256845">
    <property type="component" value="Unassembled WGS sequence"/>
</dbReference>